<dbReference type="InterPro" id="IPR008928">
    <property type="entry name" value="6-hairpin_glycosidase_sf"/>
</dbReference>
<dbReference type="EMBL" id="DXEK01000189">
    <property type="protein sequence ID" value="HIX78205.1"/>
    <property type="molecule type" value="Genomic_DNA"/>
</dbReference>
<feature type="domain" description="Glycogen debranching enzyme bacterial and archaeal type N-terminal" evidence="3">
    <location>
        <begin position="20"/>
        <end position="223"/>
    </location>
</feature>
<reference evidence="4" key="1">
    <citation type="journal article" date="2021" name="PeerJ">
        <title>Extensive microbial diversity within the chicken gut microbiome revealed by metagenomics and culture.</title>
        <authorList>
            <person name="Gilroy R."/>
            <person name="Ravi A."/>
            <person name="Getino M."/>
            <person name="Pursley I."/>
            <person name="Horton D.L."/>
            <person name="Alikhan N.F."/>
            <person name="Baker D."/>
            <person name="Gharbi K."/>
            <person name="Hall N."/>
            <person name="Watson M."/>
            <person name="Adriaenssens E.M."/>
            <person name="Foster-Nyarko E."/>
            <person name="Jarju S."/>
            <person name="Secka A."/>
            <person name="Antonio M."/>
            <person name="Oren A."/>
            <person name="Chaudhuri R.R."/>
            <person name="La Ragione R."/>
            <person name="Hildebrand F."/>
            <person name="Pallen M.J."/>
        </authorList>
    </citation>
    <scope>NUCLEOTIDE SEQUENCE</scope>
    <source>
        <strain evidence="4">CHK183-1962</strain>
    </source>
</reference>
<dbReference type="Gene3D" id="1.50.10.10">
    <property type="match status" value="1"/>
</dbReference>
<dbReference type="GO" id="GO:0005980">
    <property type="term" value="P:glycogen catabolic process"/>
    <property type="evidence" value="ECO:0007669"/>
    <property type="project" value="InterPro"/>
</dbReference>
<feature type="region of interest" description="Disordered" evidence="1">
    <location>
        <begin position="462"/>
        <end position="501"/>
    </location>
</feature>
<dbReference type="InterPro" id="IPR010401">
    <property type="entry name" value="AGL/Gdb1"/>
</dbReference>
<dbReference type="GO" id="GO:0004134">
    <property type="term" value="F:4-alpha-glucanotransferase activity"/>
    <property type="evidence" value="ECO:0007669"/>
    <property type="project" value="InterPro"/>
</dbReference>
<proteinExistence type="predicted"/>
<evidence type="ECO:0000259" key="2">
    <source>
        <dbReference type="Pfam" id="PF06202"/>
    </source>
</evidence>
<accession>A0A9D2BIT3</accession>
<feature type="domain" description="Glycogen debranching enzyme C-terminal" evidence="2">
    <location>
        <begin position="281"/>
        <end position="685"/>
    </location>
</feature>
<evidence type="ECO:0000256" key="1">
    <source>
        <dbReference type="SAM" id="MobiDB-lite"/>
    </source>
</evidence>
<organism evidence="4 5">
    <name type="scientific">Candidatus Fusicatenibacter merdavium</name>
    <dbReference type="NCBI Taxonomy" id="2838600"/>
    <lineage>
        <taxon>Bacteria</taxon>
        <taxon>Bacillati</taxon>
        <taxon>Bacillota</taxon>
        <taxon>Clostridia</taxon>
        <taxon>Lachnospirales</taxon>
        <taxon>Lachnospiraceae</taxon>
        <taxon>Fusicatenibacter</taxon>
    </lineage>
</organism>
<sequence length="693" mass="78357">MKFIYGKNDFKTQERGEENCWLLTNGLGGFSSCTAANSVTRNDHALLMASLKAPNVRWNLVHRLSERLTAEGVPGYWLSTQSLEGQDAEDGYRYLSEFSFEDYPQWRFHAGGVEVVKSVVMQPGENTVAVRYELNNQGSRDWRLEVVPRYQFVPKGQDLDPAQKFSVETGTEGAVVSENVKLYFWSNAEAEEMAPVRETCSYAYDVCDGRRESGQTAALHRFTAVAPAGTRRTVELIYSLERSSFGSEESSRIREALCRERRMLEETAGFSDPAAGMLAKSAGQFISYRESTGADTILAGFPFFEDWGRDTMIAMAGCCISVRRYETARSILRTFAAYEKDGLMPNLFPEGGKEPMYNTVDAALLFINSVWLYVQKSGDREFVREMWPVMERIVEHYRKGTDFGIHMDTDGLIMAGEGLDQVTWMDVRVGEILPTPRHGKPVEINAYWYNALKIMEQLSEMMSGEQMSEPAGEPSEKSAGEPERNAGIGGGSHRTADAGEESTVWSAEDYAALAELVKKSFAEQFWLEEEGYLKDVVSGTKSDRQIRCNQIWAVSMPFTMLNREQERKVVQTVWEKLYTPYGLRTLAPEDEEFHPYYGGEQLERDLAYHQGTVWVFPLGGYYLAYLKVHDHSVEAKETVRRQLEVMESALREGCVGQLPEIYDGENPTISKGCFAQAWSVGEILRVYEALERI</sequence>
<dbReference type="PANTHER" id="PTHR10569:SF2">
    <property type="entry name" value="GLYCOGEN DEBRANCHING ENZYME"/>
    <property type="match status" value="1"/>
</dbReference>
<evidence type="ECO:0000313" key="4">
    <source>
        <dbReference type="EMBL" id="HIX78205.1"/>
    </source>
</evidence>
<reference evidence="4" key="2">
    <citation type="submission" date="2021-04" db="EMBL/GenBank/DDBJ databases">
        <authorList>
            <person name="Gilroy R."/>
        </authorList>
    </citation>
    <scope>NUCLEOTIDE SEQUENCE</scope>
    <source>
        <strain evidence="4">CHK183-1962</strain>
    </source>
</reference>
<dbReference type="AlphaFoldDB" id="A0A9D2BIT3"/>
<protein>
    <submittedName>
        <fullName evidence="4">Amylo-alpha-1,6-glucosidase</fullName>
    </submittedName>
</protein>
<feature type="compositionally biased region" description="Basic and acidic residues" evidence="1">
    <location>
        <begin position="474"/>
        <end position="484"/>
    </location>
</feature>
<gene>
    <name evidence="4" type="ORF">H9734_11535</name>
</gene>
<dbReference type="InterPro" id="IPR024742">
    <property type="entry name" value="Glycogen_debranch_N"/>
</dbReference>
<evidence type="ECO:0000313" key="5">
    <source>
        <dbReference type="Proteomes" id="UP000886890"/>
    </source>
</evidence>
<comment type="caution">
    <text evidence="4">The sequence shown here is derived from an EMBL/GenBank/DDBJ whole genome shotgun (WGS) entry which is preliminary data.</text>
</comment>
<dbReference type="InterPro" id="IPR012341">
    <property type="entry name" value="6hp_glycosidase-like_sf"/>
</dbReference>
<dbReference type="GO" id="GO:0004135">
    <property type="term" value="F:amylo-alpha-1,6-glucosidase activity"/>
    <property type="evidence" value="ECO:0007669"/>
    <property type="project" value="InterPro"/>
</dbReference>
<dbReference type="SUPFAM" id="SSF48208">
    <property type="entry name" value="Six-hairpin glycosidases"/>
    <property type="match status" value="1"/>
</dbReference>
<dbReference type="InterPro" id="IPR032790">
    <property type="entry name" value="GDE_C"/>
</dbReference>
<dbReference type="Pfam" id="PF06202">
    <property type="entry name" value="GDE_C"/>
    <property type="match status" value="1"/>
</dbReference>
<dbReference type="PANTHER" id="PTHR10569">
    <property type="entry name" value="GLYCOGEN DEBRANCHING ENZYME"/>
    <property type="match status" value="1"/>
</dbReference>
<evidence type="ECO:0000259" key="3">
    <source>
        <dbReference type="Pfam" id="PF12439"/>
    </source>
</evidence>
<dbReference type="PROSITE" id="PS51257">
    <property type="entry name" value="PROKAR_LIPOPROTEIN"/>
    <property type="match status" value="1"/>
</dbReference>
<name>A0A9D2BIT3_9FIRM</name>
<dbReference type="Pfam" id="PF12439">
    <property type="entry name" value="GDE_N"/>
    <property type="match status" value="1"/>
</dbReference>
<dbReference type="Proteomes" id="UP000886890">
    <property type="component" value="Unassembled WGS sequence"/>
</dbReference>